<dbReference type="PANTHER" id="PTHR45831:SF2">
    <property type="entry name" value="LD24721P"/>
    <property type="match status" value="1"/>
</dbReference>
<evidence type="ECO:0000256" key="1">
    <source>
        <dbReference type="ARBA" id="ARBA00022737"/>
    </source>
</evidence>
<dbReference type="InterPro" id="IPR011990">
    <property type="entry name" value="TPR-like_helical_dom_sf"/>
</dbReference>
<comment type="caution">
    <text evidence="3">The sequence shown here is derived from an EMBL/GenBank/DDBJ whole genome shotgun (WGS) entry which is preliminary data.</text>
</comment>
<evidence type="ECO:0000313" key="3">
    <source>
        <dbReference type="EMBL" id="PPQ99536.1"/>
    </source>
</evidence>
<dbReference type="InterPro" id="IPR047150">
    <property type="entry name" value="SGT"/>
</dbReference>
<reference evidence="3 4" key="1">
    <citation type="journal article" date="2018" name="Evol. Lett.">
        <title>Horizontal gene cluster transfer increased hallucinogenic mushroom diversity.</title>
        <authorList>
            <person name="Reynolds H.T."/>
            <person name="Vijayakumar V."/>
            <person name="Gluck-Thaler E."/>
            <person name="Korotkin H.B."/>
            <person name="Matheny P.B."/>
            <person name="Slot J.C."/>
        </authorList>
    </citation>
    <scope>NUCLEOTIDE SEQUENCE [LARGE SCALE GENOMIC DNA]</scope>
    <source>
        <strain evidence="3 4">2629</strain>
    </source>
</reference>
<protein>
    <submittedName>
        <fullName evidence="3">Uncharacterized protein</fullName>
    </submittedName>
</protein>
<proteinExistence type="predicted"/>
<dbReference type="STRING" id="181874.A0A409Y8Y1"/>
<keyword evidence="4" id="KW-1185">Reference proteome</keyword>
<dbReference type="SMART" id="SM00028">
    <property type="entry name" value="TPR"/>
    <property type="match status" value="3"/>
</dbReference>
<dbReference type="GO" id="GO:0016020">
    <property type="term" value="C:membrane"/>
    <property type="evidence" value="ECO:0007669"/>
    <property type="project" value="TreeGrafter"/>
</dbReference>
<keyword evidence="1" id="KW-0677">Repeat</keyword>
<keyword evidence="2" id="KW-0802">TPR repeat</keyword>
<dbReference type="GO" id="GO:0060090">
    <property type="term" value="F:molecular adaptor activity"/>
    <property type="evidence" value="ECO:0007669"/>
    <property type="project" value="TreeGrafter"/>
</dbReference>
<dbReference type="Proteomes" id="UP000284842">
    <property type="component" value="Unassembled WGS sequence"/>
</dbReference>
<accession>A0A409Y8Y1</accession>
<dbReference type="SUPFAM" id="SSF48452">
    <property type="entry name" value="TPR-like"/>
    <property type="match status" value="1"/>
</dbReference>
<dbReference type="OrthoDB" id="2423701at2759"/>
<organism evidence="3 4">
    <name type="scientific">Panaeolus cyanescens</name>
    <dbReference type="NCBI Taxonomy" id="181874"/>
    <lineage>
        <taxon>Eukaryota</taxon>
        <taxon>Fungi</taxon>
        <taxon>Dikarya</taxon>
        <taxon>Basidiomycota</taxon>
        <taxon>Agaricomycotina</taxon>
        <taxon>Agaricomycetes</taxon>
        <taxon>Agaricomycetidae</taxon>
        <taxon>Agaricales</taxon>
        <taxon>Agaricineae</taxon>
        <taxon>Galeropsidaceae</taxon>
        <taxon>Panaeolus</taxon>
    </lineage>
</organism>
<dbReference type="AlphaFoldDB" id="A0A409Y8Y1"/>
<dbReference type="Gene3D" id="1.25.40.10">
    <property type="entry name" value="Tetratricopeptide repeat domain"/>
    <property type="match status" value="1"/>
</dbReference>
<dbReference type="InParanoid" id="A0A409Y8Y1"/>
<evidence type="ECO:0000313" key="4">
    <source>
        <dbReference type="Proteomes" id="UP000284842"/>
    </source>
</evidence>
<name>A0A409Y8Y1_9AGAR</name>
<dbReference type="GO" id="GO:0072380">
    <property type="term" value="C:TRC complex"/>
    <property type="evidence" value="ECO:0007669"/>
    <property type="project" value="TreeGrafter"/>
</dbReference>
<evidence type="ECO:0000256" key="2">
    <source>
        <dbReference type="ARBA" id="ARBA00022803"/>
    </source>
</evidence>
<dbReference type="InterPro" id="IPR019734">
    <property type="entry name" value="TPR_rpt"/>
</dbReference>
<dbReference type="PANTHER" id="PTHR45831">
    <property type="entry name" value="LD24721P"/>
    <property type="match status" value="1"/>
</dbReference>
<dbReference type="GO" id="GO:0006620">
    <property type="term" value="P:post-translational protein targeting to endoplasmic reticulum membrane"/>
    <property type="evidence" value="ECO:0007669"/>
    <property type="project" value="TreeGrafter"/>
</dbReference>
<gene>
    <name evidence="3" type="ORF">CVT24_005326</name>
</gene>
<dbReference type="EMBL" id="NHTK01001355">
    <property type="protein sequence ID" value="PPQ99536.1"/>
    <property type="molecule type" value="Genomic_DNA"/>
</dbReference>
<sequence length="547" mass="61244">MPQDKEKAESLKALANELYSKKDFKGAYQKYTEAIKADGTNAIYYANRAAASLGMQQFMNACTDADKAIELDPKYAKAHARYAAGHAGLGRFETAAKSWRRALALLPQVDSQLSPTERKLKEQFEAELSKAETNAKAPLKDAIGLGQDEVSKTPWHRAIAEEQNLRAEENANSSGWLMIHAYREFSEGVDAMKSLKVVKKDGRQGMFGRLDCIVNISNGLMREPRVFHINSPDWFEKLNNQIMFEVGRSGGWSNVGPKVIMEDAPKRLRKGGWESVRPAISTTVRAWIVSGCLSSRMSNQSGPAYEFFSRAIELLEWGRIMWKDVSTEERGVVFERSFIRGIKRMKLESMIAILVSKENCSFTKKKVADEALHIIEDAEANPPQGTLDPGFVLSFWVYPRAEAMAAIGWYHIQSGFASTTAETAKTAFSEAHKFYLRASQALPPDEENTFQYLYVALEALWFAGESLQKQLPLLSDLDTTGQKIMRFWAMSSASERTHGHMAMTTAYRNQVMSGLSSGKYELSNVVKPINVKSVDKFPNSATIYVKL</sequence>